<reference evidence="2" key="1">
    <citation type="journal article" date="2015" name="Nat. Genet.">
        <title>The genome and transcriptome of the zoonotic hookworm Ancylostoma ceylanicum identify infection-specific gene families.</title>
        <authorList>
            <person name="Schwarz E.M."/>
            <person name="Hu Y."/>
            <person name="Antoshechkin I."/>
            <person name="Miller M.M."/>
            <person name="Sternberg P.W."/>
            <person name="Aroian R.V."/>
        </authorList>
    </citation>
    <scope>NUCLEOTIDE SEQUENCE</scope>
    <source>
        <strain evidence="2">HY135</strain>
    </source>
</reference>
<organism evidence="1 2">
    <name type="scientific">Ancylostoma ceylanicum</name>
    <dbReference type="NCBI Taxonomy" id="53326"/>
    <lineage>
        <taxon>Eukaryota</taxon>
        <taxon>Metazoa</taxon>
        <taxon>Ecdysozoa</taxon>
        <taxon>Nematoda</taxon>
        <taxon>Chromadorea</taxon>
        <taxon>Rhabditida</taxon>
        <taxon>Rhabditina</taxon>
        <taxon>Rhabditomorpha</taxon>
        <taxon>Strongyloidea</taxon>
        <taxon>Ancylostomatidae</taxon>
        <taxon>Ancylostomatinae</taxon>
        <taxon>Ancylostoma</taxon>
    </lineage>
</organism>
<protein>
    <submittedName>
        <fullName evidence="1">Uncharacterized protein</fullName>
    </submittedName>
</protein>
<dbReference type="Proteomes" id="UP000024635">
    <property type="component" value="Unassembled WGS sequence"/>
</dbReference>
<gene>
    <name evidence="1" type="primary">Acey_s0042.g691</name>
    <name evidence="1" type="ORF">Y032_0042g691</name>
</gene>
<dbReference type="EMBL" id="JARK01001378">
    <property type="protein sequence ID" value="EYC14065.1"/>
    <property type="molecule type" value="Genomic_DNA"/>
</dbReference>
<name>A0A016UG09_9BILA</name>
<comment type="caution">
    <text evidence="1">The sequence shown here is derived from an EMBL/GenBank/DDBJ whole genome shotgun (WGS) entry which is preliminary data.</text>
</comment>
<dbReference type="AlphaFoldDB" id="A0A016UG09"/>
<evidence type="ECO:0000313" key="2">
    <source>
        <dbReference type="Proteomes" id="UP000024635"/>
    </source>
</evidence>
<evidence type="ECO:0000313" key="1">
    <source>
        <dbReference type="EMBL" id="EYC14065.1"/>
    </source>
</evidence>
<keyword evidence="2" id="KW-1185">Reference proteome</keyword>
<proteinExistence type="predicted"/>
<sequence>MYIVDLLFYTLPVSGLEQDRMCGLLGAPESETLSSVVPKETSKQVVIYRHMRTLRRYENDKVVVKTLLPSYIGLNLGFHAVALVQVIAPRANNLFLTSCTGGKYIQPLEPYFFIMKGLSLDVRLMV</sequence>
<accession>A0A016UG09</accession>